<dbReference type="InterPro" id="IPR045881">
    <property type="entry name" value="MNM1-like"/>
</dbReference>
<gene>
    <name evidence="2" type="ORF">CSSPTR1EN2_LOCUS20771</name>
</gene>
<evidence type="ECO:0000313" key="3">
    <source>
        <dbReference type="Proteomes" id="UP001497512"/>
    </source>
</evidence>
<protein>
    <recommendedName>
        <fullName evidence="4">AT-hook motif nuclear-localized protein</fullName>
    </recommendedName>
</protein>
<name>A0ABP0UW69_9BRYO</name>
<feature type="compositionally biased region" description="Basic and acidic residues" evidence="1">
    <location>
        <begin position="16"/>
        <end position="28"/>
    </location>
</feature>
<sequence length="211" mass="21659">MVAKDLSDSGTPGTSEARKTNPEMEADAKSVPPPKRGRGRPRKSESATPGVPSGATPQKPVQGPTPKKSDTKPKRIRKRKGESAAPAIVDVALVGQPVTGVLDGSFDAGYLLSVRVGNTNTVLRGVVFGPGLSLPISKMNDVAPTVRHIKRDETIPPPQVPAFTAPAAPSVVPMGPAVTVPAAVIVPETAPSASAVPPAVQLSTDGRLLPK</sequence>
<evidence type="ECO:0008006" key="4">
    <source>
        <dbReference type="Google" id="ProtNLM"/>
    </source>
</evidence>
<evidence type="ECO:0000313" key="2">
    <source>
        <dbReference type="EMBL" id="CAK9231592.1"/>
    </source>
</evidence>
<organism evidence="2 3">
    <name type="scientific">Sphagnum troendelagicum</name>
    <dbReference type="NCBI Taxonomy" id="128251"/>
    <lineage>
        <taxon>Eukaryota</taxon>
        <taxon>Viridiplantae</taxon>
        <taxon>Streptophyta</taxon>
        <taxon>Embryophyta</taxon>
        <taxon>Bryophyta</taxon>
        <taxon>Sphagnophytina</taxon>
        <taxon>Sphagnopsida</taxon>
        <taxon>Sphagnales</taxon>
        <taxon>Sphagnaceae</taxon>
        <taxon>Sphagnum</taxon>
    </lineage>
</organism>
<dbReference type="PANTHER" id="PTHR34682">
    <property type="entry name" value="AT HOOK MOTIF-CONTAINING PROTEIN"/>
    <property type="match status" value="1"/>
</dbReference>
<dbReference type="EMBL" id="OZ019899">
    <property type="protein sequence ID" value="CAK9231592.1"/>
    <property type="molecule type" value="Genomic_DNA"/>
</dbReference>
<evidence type="ECO:0000256" key="1">
    <source>
        <dbReference type="SAM" id="MobiDB-lite"/>
    </source>
</evidence>
<dbReference type="Proteomes" id="UP001497512">
    <property type="component" value="Chromosome 7"/>
</dbReference>
<proteinExistence type="predicted"/>
<dbReference type="PANTHER" id="PTHR34682:SF1">
    <property type="entry name" value="PROTEIN METABOLIC NETWORK MODULATOR 1"/>
    <property type="match status" value="1"/>
</dbReference>
<keyword evidence="3" id="KW-1185">Reference proteome</keyword>
<feature type="region of interest" description="Disordered" evidence="1">
    <location>
        <begin position="1"/>
        <end position="83"/>
    </location>
</feature>
<reference evidence="2" key="1">
    <citation type="submission" date="2024-02" db="EMBL/GenBank/DDBJ databases">
        <authorList>
            <consortium name="ELIXIR-Norway"/>
            <consortium name="Elixir Norway"/>
        </authorList>
    </citation>
    <scope>NUCLEOTIDE SEQUENCE</scope>
</reference>
<accession>A0ABP0UW69</accession>